<protein>
    <submittedName>
        <fullName evidence="1">Uncharacterized protein</fullName>
    </submittedName>
</protein>
<keyword evidence="2" id="KW-1185">Reference proteome</keyword>
<proteinExistence type="predicted"/>
<accession>A0A8S1VYZ3</accession>
<dbReference type="Proteomes" id="UP000683925">
    <property type="component" value="Unassembled WGS sequence"/>
</dbReference>
<evidence type="ECO:0000313" key="2">
    <source>
        <dbReference type="Proteomes" id="UP000683925"/>
    </source>
</evidence>
<comment type="caution">
    <text evidence="1">The sequence shown here is derived from an EMBL/GenBank/DDBJ whole genome shotgun (WGS) entry which is preliminary data.</text>
</comment>
<sequence length="242" mass="29204">MIPLDYQFEKICSKDIQAQKWDSDNVKLVQLKIQIVFISDNDIKYVQDGVVLRIEISYRYIDIARSIDYMKNFLNLFKFMIVEEYFMNQEKGAQKYIYSLIISGSQNGKWTELSNRIFKLFTSYSLRQIQEWEKIGIWDIFWKKEQHPMAKNKFCCRLVTLIHKQPHFYYNLFLMLLFSSIFSNIQSCTNNNLNQMAKRLQNLISYTILLDFQLKNQVLKFIMKCFSQIQRAFIILFQYEIL</sequence>
<organism evidence="1 2">
    <name type="scientific">Paramecium octaurelia</name>
    <dbReference type="NCBI Taxonomy" id="43137"/>
    <lineage>
        <taxon>Eukaryota</taxon>
        <taxon>Sar</taxon>
        <taxon>Alveolata</taxon>
        <taxon>Ciliophora</taxon>
        <taxon>Intramacronucleata</taxon>
        <taxon>Oligohymenophorea</taxon>
        <taxon>Peniculida</taxon>
        <taxon>Parameciidae</taxon>
        <taxon>Paramecium</taxon>
    </lineage>
</organism>
<reference evidence="1" key="1">
    <citation type="submission" date="2021-01" db="EMBL/GenBank/DDBJ databases">
        <authorList>
            <consortium name="Genoscope - CEA"/>
            <person name="William W."/>
        </authorList>
    </citation>
    <scope>NUCLEOTIDE SEQUENCE</scope>
</reference>
<gene>
    <name evidence="1" type="ORF">POCTA_138.1.T0790097</name>
</gene>
<evidence type="ECO:0000313" key="1">
    <source>
        <dbReference type="EMBL" id="CAD8182560.1"/>
    </source>
</evidence>
<name>A0A8S1VYZ3_PAROT</name>
<dbReference type="EMBL" id="CAJJDP010000078">
    <property type="protein sequence ID" value="CAD8182560.1"/>
    <property type="molecule type" value="Genomic_DNA"/>
</dbReference>
<dbReference type="AlphaFoldDB" id="A0A8S1VYZ3"/>